<dbReference type="InterPro" id="IPR015943">
    <property type="entry name" value="WD40/YVTN_repeat-like_dom_sf"/>
</dbReference>
<dbReference type="OrthoDB" id="63070at2759"/>
<dbReference type="SMART" id="SM00320">
    <property type="entry name" value="WD40"/>
    <property type="match status" value="5"/>
</dbReference>
<protein>
    <recommendedName>
        <fullName evidence="5">WD40 repeat-like protein</fullName>
    </recommendedName>
</protein>
<evidence type="ECO:0000313" key="3">
    <source>
        <dbReference type="EMBL" id="KAG2188304.1"/>
    </source>
</evidence>
<feature type="repeat" description="WD" evidence="1">
    <location>
        <begin position="306"/>
        <end position="339"/>
    </location>
</feature>
<dbReference type="EMBL" id="JAEPRA010000002">
    <property type="protein sequence ID" value="KAG2188304.1"/>
    <property type="molecule type" value="Genomic_DNA"/>
</dbReference>
<dbReference type="InterPro" id="IPR051859">
    <property type="entry name" value="DCAF"/>
</dbReference>
<dbReference type="PROSITE" id="PS50082">
    <property type="entry name" value="WD_REPEATS_2"/>
    <property type="match status" value="2"/>
</dbReference>
<evidence type="ECO:0000256" key="1">
    <source>
        <dbReference type="PROSITE-ProRule" id="PRU00221"/>
    </source>
</evidence>
<dbReference type="PANTHER" id="PTHR19847:SF7">
    <property type="entry name" value="DDB1- AND CUL4-ASSOCIATED FACTOR 11"/>
    <property type="match status" value="1"/>
</dbReference>
<dbReference type="Pfam" id="PF00400">
    <property type="entry name" value="WD40"/>
    <property type="match status" value="4"/>
</dbReference>
<dbReference type="AlphaFoldDB" id="A0A8H7URI6"/>
<dbReference type="InterPro" id="IPR001680">
    <property type="entry name" value="WD40_rpt"/>
</dbReference>
<dbReference type="SUPFAM" id="SSF50978">
    <property type="entry name" value="WD40 repeat-like"/>
    <property type="match status" value="1"/>
</dbReference>
<name>A0A8H7URI6_9FUNG</name>
<proteinExistence type="predicted"/>
<dbReference type="GO" id="GO:0043161">
    <property type="term" value="P:proteasome-mediated ubiquitin-dependent protein catabolic process"/>
    <property type="evidence" value="ECO:0007669"/>
    <property type="project" value="TreeGrafter"/>
</dbReference>
<evidence type="ECO:0000256" key="2">
    <source>
        <dbReference type="SAM" id="MobiDB-lite"/>
    </source>
</evidence>
<accession>A0A8H7URI6</accession>
<dbReference type="InterPro" id="IPR036322">
    <property type="entry name" value="WD40_repeat_dom_sf"/>
</dbReference>
<feature type="region of interest" description="Disordered" evidence="2">
    <location>
        <begin position="1"/>
        <end position="56"/>
    </location>
</feature>
<keyword evidence="4" id="KW-1185">Reference proteome</keyword>
<dbReference type="PANTHER" id="PTHR19847">
    <property type="entry name" value="DDB1- AND CUL4-ASSOCIATED FACTOR 11"/>
    <property type="match status" value="1"/>
</dbReference>
<dbReference type="Gene3D" id="2.130.10.10">
    <property type="entry name" value="YVTN repeat-like/Quinoprotein amine dehydrogenase"/>
    <property type="match status" value="1"/>
</dbReference>
<reference evidence="3" key="1">
    <citation type="submission" date="2020-12" db="EMBL/GenBank/DDBJ databases">
        <title>Metabolic potential, ecology and presence of endohyphal bacteria is reflected in genomic diversity of Mucoromycotina.</title>
        <authorList>
            <person name="Muszewska A."/>
            <person name="Okrasinska A."/>
            <person name="Steczkiewicz K."/>
            <person name="Drgas O."/>
            <person name="Orlowska M."/>
            <person name="Perlinska-Lenart U."/>
            <person name="Aleksandrzak-Piekarczyk T."/>
            <person name="Szatraj K."/>
            <person name="Zielenkiewicz U."/>
            <person name="Pilsyk S."/>
            <person name="Malc E."/>
            <person name="Mieczkowski P."/>
            <person name="Kruszewska J.S."/>
            <person name="Biernat P."/>
            <person name="Pawlowska J."/>
        </authorList>
    </citation>
    <scope>NUCLEOTIDE SEQUENCE</scope>
    <source>
        <strain evidence="3">WA0000051536</strain>
    </source>
</reference>
<feature type="compositionally biased region" description="Polar residues" evidence="2">
    <location>
        <begin position="39"/>
        <end position="50"/>
    </location>
</feature>
<evidence type="ECO:0008006" key="5">
    <source>
        <dbReference type="Google" id="ProtNLM"/>
    </source>
</evidence>
<dbReference type="PROSITE" id="PS50294">
    <property type="entry name" value="WD_REPEATS_REGION"/>
    <property type="match status" value="2"/>
</dbReference>
<comment type="caution">
    <text evidence="3">The sequence shown here is derived from an EMBL/GenBank/DDBJ whole genome shotgun (WGS) entry which is preliminary data.</text>
</comment>
<organism evidence="3 4">
    <name type="scientific">Umbelopsis vinacea</name>
    <dbReference type="NCBI Taxonomy" id="44442"/>
    <lineage>
        <taxon>Eukaryota</taxon>
        <taxon>Fungi</taxon>
        <taxon>Fungi incertae sedis</taxon>
        <taxon>Mucoromycota</taxon>
        <taxon>Mucoromycotina</taxon>
        <taxon>Umbelopsidomycetes</taxon>
        <taxon>Umbelopsidales</taxon>
        <taxon>Umbelopsidaceae</taxon>
        <taxon>Umbelopsis</taxon>
    </lineage>
</organism>
<evidence type="ECO:0000313" key="4">
    <source>
        <dbReference type="Proteomes" id="UP000612746"/>
    </source>
</evidence>
<gene>
    <name evidence="3" type="ORF">INT44_001057</name>
</gene>
<keyword evidence="1" id="KW-0853">WD repeat</keyword>
<sequence>MSNAVHYDEENLNSDSSNSMDEDSDSVELLTSRPLAVDYNSNDTHSNGNRSSDRPRYHASTIFQQFIHRTHNPGQRQAALQKLREHDAKQRKNGGELLAKSGWFGEPDGVYGQHDVFGYRKNGRRHEISNIASNLREREMSGNYRGSRNKLGRSFVPKQHATKMKQYDAEVYSGQFSEDGSLFYTCTKDFMVHLYDSTDPDRFQEMKAIHAVAGQWTLTDANLSRDKSWLAYSSLTPYVTLASTDVYNDNTMALNFNESKLGIRCVWSVRFSGSGKEIVAGSSADSEEDRSILLYDIERQKVIDSAGGHYGDVNAVCFADDGSNLLISGSDDMSIRVWDRRTLHGEMAAGVLVGHTEGITYVSPKGDGRYLVSNGKDQCAKVWDIRTMVSSRAAEDTRLDSEFDYRRGNYPGVPRLHTKDSSVMTYRGHKVLRTLIRCHFSPPSNTGQRYIYSGSADGRAHIYNLDGSVNQILDASEIIGQSRYRQRRSYSYTFGYDATPCTRDVSWHPYLPNIISSSWRDDYGYLLKHDLLE</sequence>
<feature type="repeat" description="WD" evidence="1">
    <location>
        <begin position="352"/>
        <end position="393"/>
    </location>
</feature>
<dbReference type="Proteomes" id="UP000612746">
    <property type="component" value="Unassembled WGS sequence"/>
</dbReference>
<dbReference type="GO" id="GO:0080008">
    <property type="term" value="C:Cul4-RING E3 ubiquitin ligase complex"/>
    <property type="evidence" value="ECO:0007669"/>
    <property type="project" value="TreeGrafter"/>
</dbReference>